<name>A0ABY7ZLW1_9ACTN</name>
<reference evidence="8 9" key="1">
    <citation type="submission" date="2023-02" db="EMBL/GenBank/DDBJ databases">
        <authorList>
            <person name="Mo P."/>
        </authorList>
    </citation>
    <scope>NUCLEOTIDE SEQUENCE [LARGE SCALE GENOMIC DNA]</scope>
    <source>
        <strain evidence="8 9">HUAS 3</strain>
    </source>
</reference>
<keyword evidence="5 7" id="KW-0472">Membrane</keyword>
<comment type="subcellular location">
    <subcellularLocation>
        <location evidence="1">Cell membrane</location>
        <topology evidence="1">Multi-pass membrane protein</topology>
    </subcellularLocation>
</comment>
<accession>A0ABY7ZLW1</accession>
<evidence type="ECO:0000256" key="7">
    <source>
        <dbReference type="SAM" id="Phobius"/>
    </source>
</evidence>
<feature type="transmembrane region" description="Helical" evidence="7">
    <location>
        <begin position="308"/>
        <end position="332"/>
    </location>
</feature>
<dbReference type="Gene3D" id="1.20.1250.20">
    <property type="entry name" value="MFS general substrate transporter like domains"/>
    <property type="match status" value="1"/>
</dbReference>
<feature type="transmembrane region" description="Helical" evidence="7">
    <location>
        <begin position="222"/>
        <end position="243"/>
    </location>
</feature>
<keyword evidence="9" id="KW-1185">Reference proteome</keyword>
<evidence type="ECO:0000256" key="2">
    <source>
        <dbReference type="ARBA" id="ARBA00022475"/>
    </source>
</evidence>
<evidence type="ECO:0000256" key="1">
    <source>
        <dbReference type="ARBA" id="ARBA00004651"/>
    </source>
</evidence>
<dbReference type="PANTHER" id="PTHR23513:SF6">
    <property type="entry name" value="MAJOR FACILITATOR SUPERFAMILY ASSOCIATED DOMAIN-CONTAINING PROTEIN"/>
    <property type="match status" value="1"/>
</dbReference>
<sequence>MDDRTVPAARWIAIWLAQLVSLIGSSLTAFVLGVWVYQRTGSVTQFSLIFLAATLPAVLVAPFAGALADRRDRRRLMLLSDTLAAAGTAALAALVAADALAVWHIYLATALSAGASTVHQVAYQAMTPALVGKKHLGRFNGLMQVSRAVQIAAPLVAGVLVVTIGIGGVMAIDLGTFVVAAGTLLLVRLPAEVTRPAGAGPAEPVLRGAAAGWRYLRDRPGLLQLMVVFGAFNFLFGIAGVLVQPLILSFTSPDVLGVLMFAGGAGLFAGSLVMGAWGGPKRRITAVCGGLAAGGVALVLHAAAPSVWLIAVVAPLFLFVLPIVNSSTMTLVQTKTEPSVLGRVLATARVIGDASVPLAYVLAGPIADGVEPLLRPDGALAGSVGTVIGTGDGRGIALVFAVTGALMVLLAATAWARPVLRGVDDLPDAIPDTDPPAAEPVGAGPAAVALPAADPAAADPAGGPAGAEPAGDDPPRAGSSDVDDAVPANR</sequence>
<feature type="transmembrane region" description="Helical" evidence="7">
    <location>
        <begin position="144"/>
        <end position="164"/>
    </location>
</feature>
<dbReference type="InterPro" id="IPR036259">
    <property type="entry name" value="MFS_trans_sf"/>
</dbReference>
<evidence type="ECO:0000256" key="6">
    <source>
        <dbReference type="SAM" id="MobiDB-lite"/>
    </source>
</evidence>
<feature type="transmembrane region" description="Helical" evidence="7">
    <location>
        <begin position="76"/>
        <end position="97"/>
    </location>
</feature>
<gene>
    <name evidence="8" type="ORF">PVK37_21115</name>
</gene>
<dbReference type="CDD" id="cd06173">
    <property type="entry name" value="MFS_MefA_like"/>
    <property type="match status" value="1"/>
</dbReference>
<feature type="transmembrane region" description="Helical" evidence="7">
    <location>
        <begin position="43"/>
        <end position="64"/>
    </location>
</feature>
<dbReference type="Pfam" id="PF07690">
    <property type="entry name" value="MFS_1"/>
    <property type="match status" value="1"/>
</dbReference>
<evidence type="ECO:0000256" key="5">
    <source>
        <dbReference type="ARBA" id="ARBA00023136"/>
    </source>
</evidence>
<dbReference type="Proteomes" id="UP001219605">
    <property type="component" value="Chromosome"/>
</dbReference>
<evidence type="ECO:0000313" key="9">
    <source>
        <dbReference type="Proteomes" id="UP001219605"/>
    </source>
</evidence>
<feature type="transmembrane region" description="Helical" evidence="7">
    <location>
        <begin position="12"/>
        <end position="37"/>
    </location>
</feature>
<evidence type="ECO:0000313" key="8">
    <source>
        <dbReference type="EMBL" id="WDZ82964.1"/>
    </source>
</evidence>
<dbReference type="RefSeq" id="WP_275029329.1">
    <property type="nucleotide sequence ID" value="NZ_CP118615.1"/>
</dbReference>
<evidence type="ECO:0000256" key="4">
    <source>
        <dbReference type="ARBA" id="ARBA00022989"/>
    </source>
</evidence>
<evidence type="ECO:0000256" key="3">
    <source>
        <dbReference type="ARBA" id="ARBA00022692"/>
    </source>
</evidence>
<protein>
    <submittedName>
        <fullName evidence="8">MFS transporter</fullName>
    </submittedName>
</protein>
<feature type="transmembrane region" description="Helical" evidence="7">
    <location>
        <begin position="255"/>
        <end position="277"/>
    </location>
</feature>
<dbReference type="SUPFAM" id="SSF103473">
    <property type="entry name" value="MFS general substrate transporter"/>
    <property type="match status" value="1"/>
</dbReference>
<keyword evidence="4 7" id="KW-1133">Transmembrane helix</keyword>
<keyword evidence="3 7" id="KW-0812">Transmembrane</keyword>
<organism evidence="8 9">
    <name type="scientific">Micromonospora cathayae</name>
    <dbReference type="NCBI Taxonomy" id="3028804"/>
    <lineage>
        <taxon>Bacteria</taxon>
        <taxon>Bacillati</taxon>
        <taxon>Actinomycetota</taxon>
        <taxon>Actinomycetes</taxon>
        <taxon>Micromonosporales</taxon>
        <taxon>Micromonosporaceae</taxon>
        <taxon>Micromonospora</taxon>
    </lineage>
</organism>
<feature type="transmembrane region" description="Helical" evidence="7">
    <location>
        <begin position="284"/>
        <end position="302"/>
    </location>
</feature>
<dbReference type="InterPro" id="IPR011701">
    <property type="entry name" value="MFS"/>
</dbReference>
<feature type="region of interest" description="Disordered" evidence="6">
    <location>
        <begin position="430"/>
        <end position="490"/>
    </location>
</feature>
<keyword evidence="2" id="KW-1003">Cell membrane</keyword>
<dbReference type="PANTHER" id="PTHR23513">
    <property type="entry name" value="INTEGRAL MEMBRANE EFFLUX PROTEIN-RELATED"/>
    <property type="match status" value="1"/>
</dbReference>
<dbReference type="EMBL" id="CP118615">
    <property type="protein sequence ID" value="WDZ82964.1"/>
    <property type="molecule type" value="Genomic_DNA"/>
</dbReference>
<proteinExistence type="predicted"/>
<feature type="transmembrane region" description="Helical" evidence="7">
    <location>
        <begin position="170"/>
        <end position="187"/>
    </location>
</feature>
<feature type="transmembrane region" description="Helical" evidence="7">
    <location>
        <begin position="396"/>
        <end position="416"/>
    </location>
</feature>
<feature type="compositionally biased region" description="Low complexity" evidence="6">
    <location>
        <begin position="439"/>
        <end position="469"/>
    </location>
</feature>